<accession>A0A839TAL6</accession>
<reference evidence="2 3" key="1">
    <citation type="submission" date="2020-08" db="EMBL/GenBank/DDBJ databases">
        <title>Genomic Encyclopedia of Type Strains, Phase III (KMG-III): the genomes of soil and plant-associated and newly described type strains.</title>
        <authorList>
            <person name="Whitman W."/>
        </authorList>
    </citation>
    <scope>NUCLEOTIDE SEQUENCE [LARGE SCALE GENOMIC DNA]</scope>
    <source>
        <strain evidence="2 3">CECT 4462</strain>
    </source>
</reference>
<keyword evidence="1" id="KW-0732">Signal</keyword>
<name>A0A839TAL6_AZOMA</name>
<proteinExistence type="predicted"/>
<feature type="signal peptide" evidence="1">
    <location>
        <begin position="1"/>
        <end position="19"/>
    </location>
</feature>
<gene>
    <name evidence="2" type="ORF">FHR87_003088</name>
</gene>
<evidence type="ECO:0000313" key="2">
    <source>
        <dbReference type="EMBL" id="MBB3104663.1"/>
    </source>
</evidence>
<dbReference type="RefSeq" id="WP_183167561.1">
    <property type="nucleotide sequence ID" value="NZ_JACHXI010000018.1"/>
</dbReference>
<dbReference type="Proteomes" id="UP000549250">
    <property type="component" value="Unassembled WGS sequence"/>
</dbReference>
<feature type="chain" id="PRO_5032622035" description="Glycine zipper domain-containing protein" evidence="1">
    <location>
        <begin position="20"/>
        <end position="107"/>
    </location>
</feature>
<keyword evidence="3" id="KW-1185">Reference proteome</keyword>
<sequence length="107" mass="10773">MKKIVAFSLLLAGSHYASASEVHAESDAKAGEGFGGLSGMMVGAAAGGPVGALAGAMAGMFTGENVQDVTGISATDNKDVLASKLSEKKALDERFANLERGSRNALN</sequence>
<organism evidence="2 3">
    <name type="scientific">Azomonas macrocytogenes</name>
    <name type="common">Azotobacter macrocytogenes</name>
    <dbReference type="NCBI Taxonomy" id="69962"/>
    <lineage>
        <taxon>Bacteria</taxon>
        <taxon>Pseudomonadati</taxon>
        <taxon>Pseudomonadota</taxon>
        <taxon>Gammaproteobacteria</taxon>
        <taxon>Pseudomonadales</taxon>
        <taxon>Pseudomonadaceae</taxon>
        <taxon>Azomonas</taxon>
    </lineage>
</organism>
<protein>
    <recommendedName>
        <fullName evidence="4">Glycine zipper domain-containing protein</fullName>
    </recommendedName>
</protein>
<dbReference type="EMBL" id="JACHXI010000018">
    <property type="protein sequence ID" value="MBB3104663.1"/>
    <property type="molecule type" value="Genomic_DNA"/>
</dbReference>
<comment type="caution">
    <text evidence="2">The sequence shown here is derived from an EMBL/GenBank/DDBJ whole genome shotgun (WGS) entry which is preliminary data.</text>
</comment>
<evidence type="ECO:0000313" key="3">
    <source>
        <dbReference type="Proteomes" id="UP000549250"/>
    </source>
</evidence>
<evidence type="ECO:0000256" key="1">
    <source>
        <dbReference type="SAM" id="SignalP"/>
    </source>
</evidence>
<dbReference type="AlphaFoldDB" id="A0A839TAL6"/>
<evidence type="ECO:0008006" key="4">
    <source>
        <dbReference type="Google" id="ProtNLM"/>
    </source>
</evidence>